<feature type="compositionally biased region" description="Low complexity" evidence="7">
    <location>
        <begin position="31"/>
        <end position="42"/>
    </location>
</feature>
<keyword evidence="9" id="KW-1185">Reference proteome</keyword>
<feature type="compositionally biased region" description="Polar residues" evidence="7">
    <location>
        <begin position="43"/>
        <end position="58"/>
    </location>
</feature>
<gene>
    <name evidence="8" type="ORF">EOD39_15678</name>
</gene>
<keyword evidence="6" id="KW-0539">Nucleus</keyword>
<organism evidence="8 9">
    <name type="scientific">Acipenser ruthenus</name>
    <name type="common">Sterlet sturgeon</name>
    <dbReference type="NCBI Taxonomy" id="7906"/>
    <lineage>
        <taxon>Eukaryota</taxon>
        <taxon>Metazoa</taxon>
        <taxon>Chordata</taxon>
        <taxon>Craniata</taxon>
        <taxon>Vertebrata</taxon>
        <taxon>Euteleostomi</taxon>
        <taxon>Actinopterygii</taxon>
        <taxon>Chondrostei</taxon>
        <taxon>Acipenseriformes</taxon>
        <taxon>Acipenseridae</taxon>
        <taxon>Acipenser</taxon>
    </lineage>
</organism>
<evidence type="ECO:0000256" key="6">
    <source>
        <dbReference type="ARBA" id="ARBA00023242"/>
    </source>
</evidence>
<comment type="similarity">
    <text evidence="3">Belongs to the JUPITER family.</text>
</comment>
<comment type="subcellular location">
    <subcellularLocation>
        <location evidence="2">Cytoplasm</location>
    </subcellularLocation>
    <subcellularLocation>
        <location evidence="1">Nucleus</location>
    </subcellularLocation>
</comment>
<reference evidence="8 9" key="1">
    <citation type="submission" date="2019-01" db="EMBL/GenBank/DDBJ databases">
        <title>Draft Genome and Complete Hox-Cluster Characterization of the Sterlet Sturgeon (Acipenser ruthenus).</title>
        <authorList>
            <person name="Wei Q."/>
        </authorList>
    </citation>
    <scope>NUCLEOTIDE SEQUENCE [LARGE SCALE GENOMIC DNA]</scope>
    <source>
        <strain evidence="8">WHYD16114868_AA</strain>
        <tissue evidence="8">Blood</tissue>
    </source>
</reference>
<evidence type="ECO:0000256" key="4">
    <source>
        <dbReference type="ARBA" id="ARBA00022490"/>
    </source>
</evidence>
<dbReference type="GO" id="GO:0005737">
    <property type="term" value="C:cytoplasm"/>
    <property type="evidence" value="ECO:0007669"/>
    <property type="project" value="UniProtKB-SubCell"/>
</dbReference>
<dbReference type="PANTHER" id="PTHR34930">
    <property type="entry name" value="GEO05313P1"/>
    <property type="match status" value="1"/>
</dbReference>
<feature type="region of interest" description="Disordered" evidence="7">
    <location>
        <begin position="15"/>
        <end position="73"/>
    </location>
</feature>
<name>A0A444V7N1_ACIRT</name>
<comment type="caution">
    <text evidence="8">The sequence shown here is derived from an EMBL/GenBank/DDBJ whole genome shotgun (WGS) entry which is preliminary data.</text>
</comment>
<dbReference type="AlphaFoldDB" id="A0A444V7N1"/>
<dbReference type="Proteomes" id="UP000289886">
    <property type="component" value="Unassembled WGS sequence"/>
</dbReference>
<feature type="region of interest" description="Disordered" evidence="7">
    <location>
        <begin position="89"/>
        <end position="133"/>
    </location>
</feature>
<accession>A0A444V7N1</accession>
<evidence type="ECO:0000313" key="8">
    <source>
        <dbReference type="EMBL" id="RXM96436.1"/>
    </source>
</evidence>
<keyword evidence="5" id="KW-0597">Phosphoprotein</keyword>
<dbReference type="EMBL" id="SCEB01001627">
    <property type="protein sequence ID" value="RXM96436.1"/>
    <property type="molecule type" value="Genomic_DNA"/>
</dbReference>
<sequence length="133" mass="14141">MVRHVEMVANTSAGNVVADGGKDSEIFGGAQPSQPLQHPQPLGSKTSNIFGDSVSSSIAPIHPNKPKVGTSSKTHACTLTCRVECVVQRSEQKTQEPAPQPSVDEHEPRLGPRPRAHNKVIQPPGGKSSVVFY</sequence>
<evidence type="ECO:0000313" key="9">
    <source>
        <dbReference type="Proteomes" id="UP000289886"/>
    </source>
</evidence>
<evidence type="ECO:0000256" key="2">
    <source>
        <dbReference type="ARBA" id="ARBA00004496"/>
    </source>
</evidence>
<protein>
    <submittedName>
        <fullName evidence="8">Hematological and neurological expressed 1-like protein</fullName>
    </submittedName>
</protein>
<evidence type="ECO:0000256" key="5">
    <source>
        <dbReference type="ARBA" id="ARBA00022553"/>
    </source>
</evidence>
<dbReference type="GO" id="GO:0005634">
    <property type="term" value="C:nucleus"/>
    <property type="evidence" value="ECO:0007669"/>
    <property type="project" value="UniProtKB-SubCell"/>
</dbReference>
<dbReference type="InterPro" id="IPR033335">
    <property type="entry name" value="JUPITER"/>
</dbReference>
<dbReference type="PANTHER" id="PTHR34930:SF5">
    <property type="entry name" value="JUPITER MICROTUBULE ASSOCIATED HOMOLOG 2"/>
    <property type="match status" value="1"/>
</dbReference>
<keyword evidence="4" id="KW-0963">Cytoplasm</keyword>
<evidence type="ECO:0000256" key="3">
    <source>
        <dbReference type="ARBA" id="ARBA00008329"/>
    </source>
</evidence>
<evidence type="ECO:0000256" key="1">
    <source>
        <dbReference type="ARBA" id="ARBA00004123"/>
    </source>
</evidence>
<evidence type="ECO:0000256" key="7">
    <source>
        <dbReference type="SAM" id="MobiDB-lite"/>
    </source>
</evidence>
<proteinExistence type="inferred from homology"/>